<name>A0A1Y2CEY6_9FUNG</name>
<dbReference type="SUPFAM" id="SSF51905">
    <property type="entry name" value="FAD/NAD(P)-binding domain"/>
    <property type="match status" value="1"/>
</dbReference>
<comment type="caution">
    <text evidence="10">The sequence shown here is derived from an EMBL/GenBank/DDBJ whole genome shotgun (WGS) entry which is preliminary data.</text>
</comment>
<dbReference type="Proteomes" id="UP000193642">
    <property type="component" value="Unassembled WGS sequence"/>
</dbReference>
<dbReference type="AlphaFoldDB" id="A0A1Y2CEY6"/>
<dbReference type="GO" id="GO:0030328">
    <property type="term" value="P:prenylcysteine catabolic process"/>
    <property type="evidence" value="ECO:0007669"/>
    <property type="project" value="InterPro"/>
</dbReference>
<dbReference type="STRING" id="329046.A0A1Y2CEY6"/>
<evidence type="ECO:0000256" key="1">
    <source>
        <dbReference type="ARBA" id="ARBA00001974"/>
    </source>
</evidence>
<organism evidence="10 11">
    <name type="scientific">Rhizoclosmatium globosum</name>
    <dbReference type="NCBI Taxonomy" id="329046"/>
    <lineage>
        <taxon>Eukaryota</taxon>
        <taxon>Fungi</taxon>
        <taxon>Fungi incertae sedis</taxon>
        <taxon>Chytridiomycota</taxon>
        <taxon>Chytridiomycota incertae sedis</taxon>
        <taxon>Chytridiomycetes</taxon>
        <taxon>Chytridiales</taxon>
        <taxon>Chytriomycetaceae</taxon>
        <taxon>Rhizoclosmatium</taxon>
    </lineage>
</organism>
<feature type="domain" description="Prenylcysteine lyase" evidence="9">
    <location>
        <begin position="165"/>
        <end position="306"/>
    </location>
</feature>
<keyword evidence="6" id="KW-0560">Oxidoreductase</keyword>
<dbReference type="PANTHER" id="PTHR15944:SF0">
    <property type="entry name" value="PRENYLCYSTEINE LYASE DOMAIN-CONTAINING PROTEIN"/>
    <property type="match status" value="1"/>
</dbReference>
<proteinExistence type="inferred from homology"/>
<dbReference type="PANTHER" id="PTHR15944">
    <property type="entry name" value="FARNESYLCYSTEINE LYASE"/>
    <property type="match status" value="1"/>
</dbReference>
<evidence type="ECO:0000256" key="3">
    <source>
        <dbReference type="ARBA" id="ARBA00022630"/>
    </source>
</evidence>
<evidence type="ECO:0000313" key="11">
    <source>
        <dbReference type="Proteomes" id="UP000193642"/>
    </source>
</evidence>
<dbReference type="Gene3D" id="3.50.50.60">
    <property type="entry name" value="FAD/NAD(P)-binding domain"/>
    <property type="match status" value="1"/>
</dbReference>
<dbReference type="Pfam" id="PF13450">
    <property type="entry name" value="NAD_binding_8"/>
    <property type="match status" value="1"/>
</dbReference>
<evidence type="ECO:0000256" key="7">
    <source>
        <dbReference type="ARBA" id="ARBA00023180"/>
    </source>
</evidence>
<evidence type="ECO:0000256" key="5">
    <source>
        <dbReference type="ARBA" id="ARBA00022827"/>
    </source>
</evidence>
<evidence type="ECO:0000313" key="10">
    <source>
        <dbReference type="EMBL" id="ORY44865.1"/>
    </source>
</evidence>
<gene>
    <name evidence="10" type="ORF">BCR33DRAFT_765885</name>
</gene>
<reference evidence="10 11" key="1">
    <citation type="submission" date="2016-07" db="EMBL/GenBank/DDBJ databases">
        <title>Pervasive Adenine N6-methylation of Active Genes in Fungi.</title>
        <authorList>
            <consortium name="DOE Joint Genome Institute"/>
            <person name="Mondo S.J."/>
            <person name="Dannebaum R.O."/>
            <person name="Kuo R.C."/>
            <person name="Labutti K."/>
            <person name="Haridas S."/>
            <person name="Kuo A."/>
            <person name="Salamov A."/>
            <person name="Ahrendt S.R."/>
            <person name="Lipzen A."/>
            <person name="Sullivan W."/>
            <person name="Andreopoulos W.B."/>
            <person name="Clum A."/>
            <person name="Lindquist E."/>
            <person name="Daum C."/>
            <person name="Ramamoorthy G.K."/>
            <person name="Gryganskyi A."/>
            <person name="Culley D."/>
            <person name="Magnuson J.K."/>
            <person name="James T.Y."/>
            <person name="O'Malley M.A."/>
            <person name="Stajich J.E."/>
            <person name="Spatafora J.W."/>
            <person name="Visel A."/>
            <person name="Grigoriev I.V."/>
        </authorList>
    </citation>
    <scope>NUCLEOTIDE SEQUENCE [LARGE SCALE GENOMIC DNA]</scope>
    <source>
        <strain evidence="10 11">JEL800</strain>
    </source>
</reference>
<evidence type="ECO:0000256" key="4">
    <source>
        <dbReference type="ARBA" id="ARBA00022729"/>
    </source>
</evidence>
<evidence type="ECO:0000256" key="2">
    <source>
        <dbReference type="ARBA" id="ARBA00009967"/>
    </source>
</evidence>
<dbReference type="GO" id="GO:0030327">
    <property type="term" value="P:prenylated protein catabolic process"/>
    <property type="evidence" value="ECO:0007669"/>
    <property type="project" value="TreeGrafter"/>
</dbReference>
<accession>A0A1Y2CEY6</accession>
<comment type="similarity">
    <text evidence="2">Belongs to the prenylcysteine oxidase family.</text>
</comment>
<sequence length="477" mass="51931">MGRHTVIRLAHLSLLFLSLTSSVHAHKADFLLQDAFLGTDDALIQTKPSRSVAIIGAGAAGASAAKFLRQFTDALSLEPASITLFEASNRIGGRAQAVLIPDPSNPTKPPVSIEIGASIFITSNKHLMQSAQDYNLTLSSSLLDTEPPTNNPALGIYNGSDFVFTSSDSPWRTVFNTFWKWGLLSPYRARTLALQAASQFGNAYPLKESFHLGFKSIQQMLTRGFGMESSVLTKTARDYFLEKGIGDAFIREFIEPATRVNYGQGVELNAVGALICLAAAFTPTESIVGGNSLLYESMIRESGTLVKFETRTATQINFTTLAQTPAKFSYVHLHVTIVTGSLDHAYFNLPNPSAIPSAILTTASAGSAFNSIGTRHRFNDEQNTTVTKIFSSAKPTDAFLSQMYFRVVRVDRFEWDAYPVLNTWIEGEDGPSIVLDESATGGVYWVNGFEAAFSAMESETVASANVVQLLLEKWKSN</sequence>
<dbReference type="OrthoDB" id="437369at2759"/>
<keyword evidence="4 8" id="KW-0732">Signal</keyword>
<keyword evidence="7" id="KW-0325">Glycoprotein</keyword>
<comment type="cofactor">
    <cofactor evidence="1">
        <name>FAD</name>
        <dbReference type="ChEBI" id="CHEBI:57692"/>
    </cofactor>
</comment>
<evidence type="ECO:0000256" key="8">
    <source>
        <dbReference type="SAM" id="SignalP"/>
    </source>
</evidence>
<dbReference type="InterPro" id="IPR036188">
    <property type="entry name" value="FAD/NAD-bd_sf"/>
</dbReference>
<dbReference type="GO" id="GO:0001735">
    <property type="term" value="F:prenylcysteine oxidase activity"/>
    <property type="evidence" value="ECO:0007669"/>
    <property type="project" value="InterPro"/>
</dbReference>
<keyword evidence="11" id="KW-1185">Reference proteome</keyword>
<dbReference type="EMBL" id="MCGO01000021">
    <property type="protein sequence ID" value="ORY44865.1"/>
    <property type="molecule type" value="Genomic_DNA"/>
</dbReference>
<feature type="chain" id="PRO_5013390798" description="Prenylcysteine lyase domain-containing protein" evidence="8">
    <location>
        <begin position="26"/>
        <end position="477"/>
    </location>
</feature>
<dbReference type="InterPro" id="IPR017046">
    <property type="entry name" value="Prenylcysteine_Oxase1"/>
</dbReference>
<feature type="domain" description="Prenylcysteine lyase" evidence="9">
    <location>
        <begin position="315"/>
        <end position="476"/>
    </location>
</feature>
<feature type="signal peptide" evidence="8">
    <location>
        <begin position="1"/>
        <end position="25"/>
    </location>
</feature>
<keyword evidence="3" id="KW-0285">Flavoprotein</keyword>
<evidence type="ECO:0000256" key="6">
    <source>
        <dbReference type="ARBA" id="ARBA00023002"/>
    </source>
</evidence>
<dbReference type="InterPro" id="IPR010795">
    <property type="entry name" value="Prenylcys_lyase"/>
</dbReference>
<evidence type="ECO:0000259" key="9">
    <source>
        <dbReference type="Pfam" id="PF07156"/>
    </source>
</evidence>
<protein>
    <recommendedName>
        <fullName evidence="9">Prenylcysteine lyase domain-containing protein</fullName>
    </recommendedName>
</protein>
<keyword evidence="5" id="KW-0274">FAD</keyword>
<dbReference type="Pfam" id="PF07156">
    <property type="entry name" value="Prenylcys_lyase"/>
    <property type="match status" value="2"/>
</dbReference>